<dbReference type="Proteomes" id="UP000239415">
    <property type="component" value="Unassembled WGS sequence"/>
</dbReference>
<dbReference type="InterPro" id="IPR007111">
    <property type="entry name" value="NACHT_NTPase"/>
</dbReference>
<dbReference type="InterPro" id="IPR004155">
    <property type="entry name" value="PBS_lyase_HEAT"/>
</dbReference>
<keyword evidence="1" id="KW-1133">Transmembrane helix</keyword>
<name>A0A2T0KHL5_9ACTN</name>
<dbReference type="PANTHER" id="PTHR12697">
    <property type="entry name" value="PBS LYASE HEAT-LIKE PROTEIN"/>
    <property type="match status" value="1"/>
</dbReference>
<dbReference type="AlphaFoldDB" id="A0A2T0KHL5"/>
<feature type="domain" description="NACHT" evidence="2">
    <location>
        <begin position="174"/>
        <end position="304"/>
    </location>
</feature>
<dbReference type="SMART" id="SM00567">
    <property type="entry name" value="EZ_HEAT"/>
    <property type="match status" value="10"/>
</dbReference>
<feature type="transmembrane region" description="Helical" evidence="1">
    <location>
        <begin position="33"/>
        <end position="54"/>
    </location>
</feature>
<dbReference type="InterPro" id="IPR016024">
    <property type="entry name" value="ARM-type_fold"/>
</dbReference>
<evidence type="ECO:0000313" key="3">
    <source>
        <dbReference type="EMBL" id="PRX22918.1"/>
    </source>
</evidence>
<dbReference type="RefSeq" id="WP_106317941.1">
    <property type="nucleotide sequence ID" value="NZ_BOMO01000022.1"/>
</dbReference>
<dbReference type="GO" id="GO:0016491">
    <property type="term" value="F:oxidoreductase activity"/>
    <property type="evidence" value="ECO:0007669"/>
    <property type="project" value="TreeGrafter"/>
</dbReference>
<dbReference type="SUPFAM" id="SSF52540">
    <property type="entry name" value="P-loop containing nucleoside triphosphate hydrolases"/>
    <property type="match status" value="1"/>
</dbReference>
<dbReference type="Pfam" id="PF13646">
    <property type="entry name" value="HEAT_2"/>
    <property type="match status" value="3"/>
</dbReference>
<accession>A0A2T0KHL5</accession>
<gene>
    <name evidence="3" type="ORF">CLV67_104446</name>
</gene>
<dbReference type="SUPFAM" id="SSF48371">
    <property type="entry name" value="ARM repeat"/>
    <property type="match status" value="2"/>
</dbReference>
<dbReference type="EMBL" id="PVMZ01000004">
    <property type="protein sequence ID" value="PRX22918.1"/>
    <property type="molecule type" value="Genomic_DNA"/>
</dbReference>
<dbReference type="PROSITE" id="PS50837">
    <property type="entry name" value="NACHT"/>
    <property type="match status" value="1"/>
</dbReference>
<sequence length="1241" mass="136732">MRRFGLVITAAVGVCLALVGNLATNTVSLPDRWHAGIWVATATLATAVIIASVLDPTGSRRRRRKTLAVERARYFTRLAERYQRLDLDSLTSGERDREGPVPLPSVFVAQHVRAELPRIELPSGLRRQLIEAGQVTADQLPRGMDTGRLAHVTEAYARQPIRPVLDVLAEPDQRRAVLLGDPGSGKSTLLRYVVLALGTGSGDVPTDLLRLRGHLPLLIELRGFADPRWQESTFLDYADHLHVTEGLGLPRDVLEDYLRAGRPAVVVFDGLDEVFEARRRESIAHQIVAFAGRYAGARVIVTSRVIGYRRTIFEGAGFVHHTLQDLDTDQIERFAGQWYRHAHPGDPPEAARLSRRLLAAVRDSPSIRELAGNPLLLTILAMIGSRQPLPRARREVYQQAVTVLVEHWDVNKHIHQVHPDAPFVSHADRLELLRRIARRMQNADAGQAGNAIAGTELVAEFERYLREKYQITRERSAPAAETMLAQFRERNFILSRFGGDVYGFVHRAFLEHLSAADIAHRFRVERTWTPEELASDVFGRHGDDPAWHEILVLVTGMIDARDAACVIRRLLAADPLWSASPDTPPHHLMLAVRCLGEVEQPHLVASETRGVLNALASALEVIEDTIDDDPDRDFSDGALEDLRRSVEPVLANAGQPWPGREDYLAWFDCFEPRTSGRFPDGCSRVRLTAAVFLAHLFSDTPAVQERLRAEATFGTDEAVRSHAIEAVAATWHDDPRALPFILHRATDPDTLYIVVMVLGAHWGGNAEALAFIHRRACSSGTWFVREAAVRILAAAWPGDPETLPFVRSRATTDDHWSVRRAAVHTLGATWGRHPETRVLLRDRAVNDPDGTVRATALRAAAVAGRTDPRTLALLYERAGTDPDPTVRSTTIGILAGGWSGQLHTLPFLHELASTDGDPGVRSAAARAVAAARHDNQRLLELLDDQIATGAADNDRSRTVQALVDNAHDPDIRQSLRAGITNPDPHLRAAAVRFLASDPPDEPHTLPLLCRVAANDPDPAVRTAALRAVLTGWHEHRTVLGVVRKSAADAEPAVRRAVIRALAISGHDDPATLPLISGHAATDGDWTVRRSAIRALATAWWDEPALITAIISDRAEAEPDARVRQAAVRALAWIARRDRPLPMVIARRAAHDDDTGVRRAAARAAALWHHDPQARSLLRAIAGEDGCDDVRRSALHVLAMRWPHEPETFGFIRHRGSADDSEQVRTAAAMILKAAGEAIPSR</sequence>
<reference evidence="3 4" key="1">
    <citation type="submission" date="2018-03" db="EMBL/GenBank/DDBJ databases">
        <title>Genomic Encyclopedia of Archaeal and Bacterial Type Strains, Phase II (KMG-II): from individual species to whole genera.</title>
        <authorList>
            <person name="Goeker M."/>
        </authorList>
    </citation>
    <scope>NUCLEOTIDE SEQUENCE [LARGE SCALE GENOMIC DNA]</scope>
    <source>
        <strain evidence="3 4">DSM 43146</strain>
    </source>
</reference>
<keyword evidence="1" id="KW-0812">Transmembrane</keyword>
<evidence type="ECO:0000259" key="2">
    <source>
        <dbReference type="PROSITE" id="PS50837"/>
    </source>
</evidence>
<organism evidence="3 4">
    <name type="scientific">Actinoplanes italicus</name>
    <dbReference type="NCBI Taxonomy" id="113567"/>
    <lineage>
        <taxon>Bacteria</taxon>
        <taxon>Bacillati</taxon>
        <taxon>Actinomycetota</taxon>
        <taxon>Actinomycetes</taxon>
        <taxon>Micromonosporales</taxon>
        <taxon>Micromonosporaceae</taxon>
        <taxon>Actinoplanes</taxon>
    </lineage>
</organism>
<proteinExistence type="predicted"/>
<dbReference type="PANTHER" id="PTHR12697:SF5">
    <property type="entry name" value="DEOXYHYPUSINE HYDROXYLASE"/>
    <property type="match status" value="1"/>
</dbReference>
<keyword evidence="1" id="KW-0472">Membrane</keyword>
<dbReference type="InterPro" id="IPR027417">
    <property type="entry name" value="P-loop_NTPase"/>
</dbReference>
<keyword evidence="4" id="KW-1185">Reference proteome</keyword>
<evidence type="ECO:0000256" key="1">
    <source>
        <dbReference type="SAM" id="Phobius"/>
    </source>
</evidence>
<dbReference type="Gene3D" id="1.25.10.10">
    <property type="entry name" value="Leucine-rich Repeat Variant"/>
    <property type="match status" value="4"/>
</dbReference>
<evidence type="ECO:0000313" key="4">
    <source>
        <dbReference type="Proteomes" id="UP000239415"/>
    </source>
</evidence>
<dbReference type="OrthoDB" id="135105at2"/>
<comment type="caution">
    <text evidence="3">The sequence shown here is derived from an EMBL/GenBank/DDBJ whole genome shotgun (WGS) entry which is preliminary data.</text>
</comment>
<dbReference type="Gene3D" id="3.40.50.300">
    <property type="entry name" value="P-loop containing nucleotide triphosphate hydrolases"/>
    <property type="match status" value="1"/>
</dbReference>
<dbReference type="InterPro" id="IPR011989">
    <property type="entry name" value="ARM-like"/>
</dbReference>
<protein>
    <submittedName>
        <fullName evidence="3">HEAT repeat protein</fullName>
    </submittedName>
</protein>